<dbReference type="AlphaFoldDB" id="A0A820VBV4"/>
<gene>
    <name evidence="1" type="ORF">OVN521_LOCUS40559</name>
</gene>
<feature type="non-terminal residue" evidence="1">
    <location>
        <position position="1"/>
    </location>
</feature>
<keyword evidence="2" id="KW-1185">Reference proteome</keyword>
<sequence>VSSAIRPMDTRTRPSSPVVHNERINRVTSPIDSTILDDFYRQSRVSSNHIYSNAGGTRRFHIQPNNLSMNRTKASTINPKILSINVQECGTQT</sequence>
<accession>A0A820VBV4</accession>
<name>A0A820VBV4_9BILA</name>
<evidence type="ECO:0000313" key="2">
    <source>
        <dbReference type="Proteomes" id="UP000663866"/>
    </source>
</evidence>
<evidence type="ECO:0000313" key="1">
    <source>
        <dbReference type="EMBL" id="CAF4497693.1"/>
    </source>
</evidence>
<dbReference type="Proteomes" id="UP000663866">
    <property type="component" value="Unassembled WGS sequence"/>
</dbReference>
<proteinExistence type="predicted"/>
<organism evidence="1 2">
    <name type="scientific">Rotaria magnacalcarata</name>
    <dbReference type="NCBI Taxonomy" id="392030"/>
    <lineage>
        <taxon>Eukaryota</taxon>
        <taxon>Metazoa</taxon>
        <taxon>Spiralia</taxon>
        <taxon>Gnathifera</taxon>
        <taxon>Rotifera</taxon>
        <taxon>Eurotatoria</taxon>
        <taxon>Bdelloidea</taxon>
        <taxon>Philodinida</taxon>
        <taxon>Philodinidae</taxon>
        <taxon>Rotaria</taxon>
    </lineage>
</organism>
<comment type="caution">
    <text evidence="1">The sequence shown here is derived from an EMBL/GenBank/DDBJ whole genome shotgun (WGS) entry which is preliminary data.</text>
</comment>
<reference evidence="1" key="1">
    <citation type="submission" date="2021-02" db="EMBL/GenBank/DDBJ databases">
        <authorList>
            <person name="Nowell W R."/>
        </authorList>
    </citation>
    <scope>NUCLEOTIDE SEQUENCE</scope>
</reference>
<protein>
    <submittedName>
        <fullName evidence="1">Uncharacterized protein</fullName>
    </submittedName>
</protein>
<dbReference type="EMBL" id="CAJOBG010052866">
    <property type="protein sequence ID" value="CAF4497693.1"/>
    <property type="molecule type" value="Genomic_DNA"/>
</dbReference>